<organism evidence="2 3">
    <name type="scientific">Dipteronia sinensis</name>
    <dbReference type="NCBI Taxonomy" id="43782"/>
    <lineage>
        <taxon>Eukaryota</taxon>
        <taxon>Viridiplantae</taxon>
        <taxon>Streptophyta</taxon>
        <taxon>Embryophyta</taxon>
        <taxon>Tracheophyta</taxon>
        <taxon>Spermatophyta</taxon>
        <taxon>Magnoliopsida</taxon>
        <taxon>eudicotyledons</taxon>
        <taxon>Gunneridae</taxon>
        <taxon>Pentapetalae</taxon>
        <taxon>rosids</taxon>
        <taxon>malvids</taxon>
        <taxon>Sapindales</taxon>
        <taxon>Sapindaceae</taxon>
        <taxon>Hippocastanoideae</taxon>
        <taxon>Acereae</taxon>
        <taxon>Dipteronia</taxon>
    </lineage>
</organism>
<sequence>MRFNHTAFWIQIHNVPLLCMAAEIGLLLGSMNGDVREIDDGGTGDCARKYIRVRVVINVDQPLRRILRVDVLRDGQESMMLLRYERLPEHCYRSRRIGHVVRDCLSVVESEGPEDYDLLFGPWMNVSSPVKPVL</sequence>
<dbReference type="InterPro" id="IPR040256">
    <property type="entry name" value="At4g02000-like"/>
</dbReference>
<dbReference type="PANTHER" id="PTHR31286">
    <property type="entry name" value="GLYCINE-RICH CELL WALL STRUCTURAL PROTEIN 1.8-LIKE"/>
    <property type="match status" value="1"/>
</dbReference>
<dbReference type="Proteomes" id="UP001281410">
    <property type="component" value="Unassembled WGS sequence"/>
</dbReference>
<reference evidence="2" key="1">
    <citation type="journal article" date="2023" name="Plant J.">
        <title>Genome sequences and population genomics provide insights into the demographic history, inbreeding, and mutation load of two 'living fossil' tree species of Dipteronia.</title>
        <authorList>
            <person name="Feng Y."/>
            <person name="Comes H.P."/>
            <person name="Chen J."/>
            <person name="Zhu S."/>
            <person name="Lu R."/>
            <person name="Zhang X."/>
            <person name="Li P."/>
            <person name="Qiu J."/>
            <person name="Olsen K.M."/>
            <person name="Qiu Y."/>
        </authorList>
    </citation>
    <scope>NUCLEOTIDE SEQUENCE</scope>
    <source>
        <strain evidence="2">NBL</strain>
    </source>
</reference>
<comment type="caution">
    <text evidence="2">The sequence shown here is derived from an EMBL/GenBank/DDBJ whole genome shotgun (WGS) entry which is preliminary data.</text>
</comment>
<evidence type="ECO:0008006" key="4">
    <source>
        <dbReference type="Google" id="ProtNLM"/>
    </source>
</evidence>
<keyword evidence="1" id="KW-0732">Signal</keyword>
<evidence type="ECO:0000256" key="1">
    <source>
        <dbReference type="SAM" id="SignalP"/>
    </source>
</evidence>
<accession>A0AAE0A1Z9</accession>
<dbReference type="EMBL" id="JANJYJ010000007">
    <property type="protein sequence ID" value="KAK3199219.1"/>
    <property type="molecule type" value="Genomic_DNA"/>
</dbReference>
<feature type="signal peptide" evidence="1">
    <location>
        <begin position="1"/>
        <end position="21"/>
    </location>
</feature>
<dbReference type="AlphaFoldDB" id="A0AAE0A1Z9"/>
<evidence type="ECO:0000313" key="3">
    <source>
        <dbReference type="Proteomes" id="UP001281410"/>
    </source>
</evidence>
<dbReference type="PANTHER" id="PTHR31286:SF167">
    <property type="entry name" value="OS09G0268800 PROTEIN"/>
    <property type="match status" value="1"/>
</dbReference>
<proteinExistence type="predicted"/>
<keyword evidence="3" id="KW-1185">Reference proteome</keyword>
<name>A0AAE0A1Z9_9ROSI</name>
<feature type="chain" id="PRO_5042063574" description="DUF4283 domain-containing protein" evidence="1">
    <location>
        <begin position="22"/>
        <end position="134"/>
    </location>
</feature>
<evidence type="ECO:0000313" key="2">
    <source>
        <dbReference type="EMBL" id="KAK3199219.1"/>
    </source>
</evidence>
<protein>
    <recommendedName>
        <fullName evidence="4">DUF4283 domain-containing protein</fullName>
    </recommendedName>
</protein>
<gene>
    <name evidence="2" type="ORF">Dsin_022634</name>
</gene>